<dbReference type="Gene3D" id="3.90.550.50">
    <property type="match status" value="1"/>
</dbReference>
<keyword evidence="8" id="KW-0808">Transferase</keyword>
<dbReference type="GO" id="GO:0016263">
    <property type="term" value="F:glycoprotein-N-acetylgalactosamine 3-beta-galactosyltransferase activity"/>
    <property type="evidence" value="ECO:0007669"/>
    <property type="project" value="TreeGrafter"/>
</dbReference>
<dbReference type="OrthoDB" id="414175at2759"/>
<dbReference type="Proteomes" id="UP000031036">
    <property type="component" value="Unassembled WGS sequence"/>
</dbReference>
<dbReference type="PANTHER" id="PTHR23033">
    <property type="entry name" value="BETA1,3-GALACTOSYLTRANSFERASE"/>
    <property type="match status" value="1"/>
</dbReference>
<protein>
    <submittedName>
        <fullName evidence="8">Glycoprotein-N-acetylgalactosamine 3-beta-galactosyltransferase 1</fullName>
    </submittedName>
</protein>
<gene>
    <name evidence="8" type="primary">C1galt1</name>
    <name evidence="8" type="ORF">Tcan_02671</name>
</gene>
<proteinExistence type="inferred from homology"/>
<comment type="subcellular location">
    <subcellularLocation>
        <location evidence="1">Membrane</location>
        <topology evidence="1">Single-pass type II membrane protein</topology>
    </subcellularLocation>
</comment>
<evidence type="ECO:0000313" key="9">
    <source>
        <dbReference type="Proteomes" id="UP000031036"/>
    </source>
</evidence>
<dbReference type="GO" id="GO:0016020">
    <property type="term" value="C:membrane"/>
    <property type="evidence" value="ECO:0007669"/>
    <property type="project" value="UniProtKB-SubCell"/>
</dbReference>
<evidence type="ECO:0000256" key="2">
    <source>
        <dbReference type="ARBA" id="ARBA00006462"/>
    </source>
</evidence>
<evidence type="ECO:0000256" key="7">
    <source>
        <dbReference type="SAM" id="Phobius"/>
    </source>
</evidence>
<dbReference type="InterPro" id="IPR026050">
    <property type="entry name" value="C1GALT1/C1GALT1_chp1"/>
</dbReference>
<evidence type="ECO:0000256" key="5">
    <source>
        <dbReference type="ARBA" id="ARBA00022989"/>
    </source>
</evidence>
<accession>A0A0B2VZU4</accession>
<evidence type="ECO:0000256" key="4">
    <source>
        <dbReference type="ARBA" id="ARBA00022968"/>
    </source>
</evidence>
<keyword evidence="6 7" id="KW-0472">Membrane</keyword>
<sequence length="468" mass="53348">MQRIPIAQLRVAVFRRQQPASLFAHLAFGILIGAVIGLSARYEYEWDVRSFGDSVELAEPLKGNLSAEDVYVRCVIVVYKNRDKKSHYINAIKDTYASRCNRTLYFMDSKKLQDEFAGIYLLSFFLGFIRNGICLMQRIPIAQLRVAVFRRQQPASLFAHLAFGILIGAVIGLSARYEYEWDVRSFGDSVELAEPLKGNLSAEDVYVRCVIVVYKNRDKKSHYINAIKDTYASRCNRTLYFMDSKKLQDEFAEELPTVYVNTWQTAYYWNFYRHLLHYVSTNLLQDNESPLRKGITGWTIIGDEQMYVVVENLRKYLMKMDHQKALLLGRITQTRSLLSFLFPFGTHAIISTRAGMIFSDLALKAMSSDECSGWMIPAATERAVISCASNVDVQILDPVDKEGMYLLHSKTPKSLVPTSPGYGIGAAYQKGNVKVECCSDEAITFGDMNYKQQRMIDFLSRLKVFGVS</sequence>
<keyword evidence="3 7" id="KW-0812">Transmembrane</keyword>
<keyword evidence="4" id="KW-0735">Signal-anchor</keyword>
<feature type="transmembrane region" description="Helical" evidence="7">
    <location>
        <begin position="20"/>
        <end position="40"/>
    </location>
</feature>
<reference evidence="8 9" key="1">
    <citation type="submission" date="2014-11" db="EMBL/GenBank/DDBJ databases">
        <title>Genetic blueprint of the zoonotic pathogen Toxocara canis.</title>
        <authorList>
            <person name="Zhu X.-Q."/>
            <person name="Korhonen P.K."/>
            <person name="Cai H."/>
            <person name="Young N.D."/>
            <person name="Nejsum P."/>
            <person name="von Samson-Himmelstjerna G."/>
            <person name="Boag P.R."/>
            <person name="Tan P."/>
            <person name="Li Q."/>
            <person name="Min J."/>
            <person name="Yang Y."/>
            <person name="Wang X."/>
            <person name="Fang X."/>
            <person name="Hall R.S."/>
            <person name="Hofmann A."/>
            <person name="Sternberg P.W."/>
            <person name="Jex A.R."/>
            <person name="Gasser R.B."/>
        </authorList>
    </citation>
    <scope>NUCLEOTIDE SEQUENCE [LARGE SCALE GENOMIC DNA]</scope>
    <source>
        <strain evidence="8">PN_DK_2014</strain>
    </source>
</reference>
<feature type="transmembrane region" description="Helical" evidence="7">
    <location>
        <begin position="117"/>
        <end position="136"/>
    </location>
</feature>
<dbReference type="EMBL" id="JPKZ01000514">
    <property type="protein sequence ID" value="KHN86862.1"/>
    <property type="molecule type" value="Genomic_DNA"/>
</dbReference>
<dbReference type="PANTHER" id="PTHR23033:SF8">
    <property type="entry name" value="HEXOSYLTRANSFERASE"/>
    <property type="match status" value="1"/>
</dbReference>
<name>A0A0B2VZU4_TOXCA</name>
<evidence type="ECO:0000256" key="1">
    <source>
        <dbReference type="ARBA" id="ARBA00004606"/>
    </source>
</evidence>
<organism evidence="8 9">
    <name type="scientific">Toxocara canis</name>
    <name type="common">Canine roundworm</name>
    <dbReference type="NCBI Taxonomy" id="6265"/>
    <lineage>
        <taxon>Eukaryota</taxon>
        <taxon>Metazoa</taxon>
        <taxon>Ecdysozoa</taxon>
        <taxon>Nematoda</taxon>
        <taxon>Chromadorea</taxon>
        <taxon>Rhabditida</taxon>
        <taxon>Spirurina</taxon>
        <taxon>Ascaridomorpha</taxon>
        <taxon>Ascaridoidea</taxon>
        <taxon>Toxocaridae</taxon>
        <taxon>Toxocara</taxon>
    </lineage>
</organism>
<dbReference type="AlphaFoldDB" id="A0A0B2VZU4"/>
<keyword evidence="5 7" id="KW-1133">Transmembrane helix</keyword>
<keyword evidence="8" id="KW-0328">Glycosyltransferase</keyword>
<evidence type="ECO:0000313" key="8">
    <source>
        <dbReference type="EMBL" id="KHN86862.1"/>
    </source>
</evidence>
<comment type="caution">
    <text evidence="8">The sequence shown here is derived from an EMBL/GenBank/DDBJ whole genome shotgun (WGS) entry which is preliminary data.</text>
</comment>
<feature type="transmembrane region" description="Helical" evidence="7">
    <location>
        <begin position="157"/>
        <end position="175"/>
    </location>
</feature>
<evidence type="ECO:0000256" key="3">
    <source>
        <dbReference type="ARBA" id="ARBA00022692"/>
    </source>
</evidence>
<evidence type="ECO:0000256" key="6">
    <source>
        <dbReference type="ARBA" id="ARBA00023136"/>
    </source>
</evidence>
<comment type="similarity">
    <text evidence="2">Belongs to the glycosyltransferase 31 family. Beta3-Gal-T subfamily.</text>
</comment>
<dbReference type="STRING" id="6265.A0A0B2VZU4"/>
<keyword evidence="9" id="KW-1185">Reference proteome</keyword>